<sequence>MNTHLMEILSREIIKSLPSRQKDIYEYVVNLEDELASQASTSDEFMSLLVKHSPHRQAAEHFNLSFGQLMMTMHKIEDTISMQLEQKMEHAQWLDLTEKVRMQNKNIGDHVKYFYFSLHEA</sequence>
<keyword evidence="2" id="KW-1185">Reference proteome</keyword>
<evidence type="ECO:0000313" key="1">
    <source>
        <dbReference type="EMBL" id="KAB2332799.1"/>
    </source>
</evidence>
<comment type="caution">
    <text evidence="1">The sequence shown here is derived from an EMBL/GenBank/DDBJ whole genome shotgun (WGS) entry which is preliminary data.</text>
</comment>
<gene>
    <name evidence="1" type="ORF">F7732_11995</name>
</gene>
<dbReference type="RefSeq" id="WP_151574128.1">
    <property type="nucleotide sequence ID" value="NZ_WBOT01000003.1"/>
</dbReference>
<dbReference type="EMBL" id="WBOT01000003">
    <property type="protein sequence ID" value="KAB2332799.1"/>
    <property type="molecule type" value="Genomic_DNA"/>
</dbReference>
<reference evidence="1 2" key="1">
    <citation type="journal article" date="2014" name="Arch. Microbiol.">
        <title>Bacillus mesophilum sp. nov., strain IITR-54T, a novel 4-chlorobiphenyl dechlorinating bacterium.</title>
        <authorList>
            <person name="Manickam N."/>
            <person name="Singh N.K."/>
            <person name="Bajaj A."/>
            <person name="Kumar R.M."/>
            <person name="Kaur G."/>
            <person name="Kaur N."/>
            <person name="Bala M."/>
            <person name="Kumar A."/>
            <person name="Mayilraj S."/>
        </authorList>
    </citation>
    <scope>NUCLEOTIDE SEQUENCE [LARGE SCALE GENOMIC DNA]</scope>
    <source>
        <strain evidence="1 2">IITR-54</strain>
    </source>
</reference>
<evidence type="ECO:0000313" key="2">
    <source>
        <dbReference type="Proteomes" id="UP000441354"/>
    </source>
</evidence>
<protein>
    <submittedName>
        <fullName evidence="1">Uncharacterized protein</fullName>
    </submittedName>
</protein>
<name>A0A7V7RLX9_9BACI</name>
<accession>A0A7V7RLX9</accession>
<organism evidence="1 2">
    <name type="scientific">Bacillus mesophilum</name>
    <dbReference type="NCBI Taxonomy" id="1071718"/>
    <lineage>
        <taxon>Bacteria</taxon>
        <taxon>Bacillati</taxon>
        <taxon>Bacillota</taxon>
        <taxon>Bacilli</taxon>
        <taxon>Bacillales</taxon>
        <taxon>Bacillaceae</taxon>
        <taxon>Bacillus</taxon>
    </lineage>
</organism>
<dbReference type="OrthoDB" id="2720271at2"/>
<dbReference type="AlphaFoldDB" id="A0A7V7RLX9"/>
<proteinExistence type="predicted"/>
<dbReference type="Proteomes" id="UP000441354">
    <property type="component" value="Unassembled WGS sequence"/>
</dbReference>